<evidence type="ECO:0000313" key="1">
    <source>
        <dbReference type="EMBL" id="AUX21112.1"/>
    </source>
</evidence>
<reference evidence="1 2" key="1">
    <citation type="submission" date="2015-09" db="EMBL/GenBank/DDBJ databases">
        <title>Sorangium comparison.</title>
        <authorList>
            <person name="Zaburannyi N."/>
            <person name="Bunk B."/>
            <person name="Overmann J."/>
            <person name="Mueller R."/>
        </authorList>
    </citation>
    <scope>NUCLEOTIDE SEQUENCE [LARGE SCALE GENOMIC DNA]</scope>
    <source>
        <strain evidence="1 2">So ceGT47</strain>
    </source>
</reference>
<organism evidence="1 2">
    <name type="scientific">Sorangium cellulosum</name>
    <name type="common">Polyangium cellulosum</name>
    <dbReference type="NCBI Taxonomy" id="56"/>
    <lineage>
        <taxon>Bacteria</taxon>
        <taxon>Pseudomonadati</taxon>
        <taxon>Myxococcota</taxon>
        <taxon>Polyangia</taxon>
        <taxon>Polyangiales</taxon>
        <taxon>Polyangiaceae</taxon>
        <taxon>Sorangium</taxon>
    </lineage>
</organism>
<dbReference type="InterPro" id="IPR008930">
    <property type="entry name" value="Terpenoid_cyclase/PrenylTrfase"/>
</dbReference>
<evidence type="ECO:0000313" key="2">
    <source>
        <dbReference type="Proteomes" id="UP000295781"/>
    </source>
</evidence>
<name>A0A4V0ND17_SORCE</name>
<sequence>MTLSPASGAIVAWPWLGKDDRRVCERAWAALLAAGALRSGDAAWGAPALCRGVGGPEGHRIPWASWALRLCARALAPAAAGDAAVAVAVVAAGGVEGAPDALARGALAARLLAPHADEARARRWLLCLAEHAEASWPRNPAAASTGPDATAARLASCARESVALWTAPALFAGDDLAPASRFGAAVATPIWLLDGLVRLWLDPAAPDLAAPTLTPLLALWLGGADLAPPLLRALSGERASPVRRLEICSLLASRPYRAALAARVQDALASARAALESSPRASPTERGLAEAAADFLDALGERFRFFEGLMSFRDLLGAGARPRRGRTPADAAGADLRAAVEFLVESSPWQESWEVQRFGVLGSPEEPVGQWFVRATILMALLEIGATGRDVRAEAAALLDEIPAGELRYFGAFRELPPDADDLAIMLQLVAATGAARGRAETWIEVMLANVGDDGIVPTWFYRGPAGPTTPGATWAGDDCAAVRLNLLAGLLSFDAGRFARIIDANARRALDAASAAGVEGAVFYDASYTDLAFLRFARLYRARAAAAPRAAEVAAAESIVLSRMLGSQRLDGGFGTPLRTAACLEGAAMMPSPEPLLLERGARYLGELQLVDGSWPAEPLYRVPMKDGREGHHLGRALTTALCARGLAAALSRLGTGGERRA</sequence>
<dbReference type="Proteomes" id="UP000295781">
    <property type="component" value="Chromosome"/>
</dbReference>
<accession>A0A4V0ND17</accession>
<protein>
    <submittedName>
        <fullName evidence="1">Uncharacterized protein</fullName>
    </submittedName>
</protein>
<proteinExistence type="predicted"/>
<dbReference type="SUPFAM" id="SSF48239">
    <property type="entry name" value="Terpenoid cyclases/Protein prenyltransferases"/>
    <property type="match status" value="1"/>
</dbReference>
<dbReference type="EMBL" id="CP012670">
    <property type="protein sequence ID" value="AUX21112.1"/>
    <property type="molecule type" value="Genomic_DNA"/>
</dbReference>
<dbReference type="AlphaFoldDB" id="A0A4V0ND17"/>
<gene>
    <name evidence="1" type="ORF">SOCEGT47_015900</name>
</gene>
<dbReference type="RefSeq" id="WP_242515987.1">
    <property type="nucleotide sequence ID" value="NZ_CP012670.1"/>
</dbReference>